<evidence type="ECO:0000259" key="3">
    <source>
        <dbReference type="PROSITE" id="PS50113"/>
    </source>
</evidence>
<dbReference type="InterPro" id="IPR000700">
    <property type="entry name" value="PAS-assoc_C"/>
</dbReference>
<dbReference type="PANTHER" id="PTHR44757">
    <property type="entry name" value="DIGUANYLATE CYCLASE DGCP"/>
    <property type="match status" value="1"/>
</dbReference>
<reference evidence="5 6" key="1">
    <citation type="submission" date="2019-01" db="EMBL/GenBank/DDBJ databases">
        <title>Geovibrio thiophilus DSM 11263, complete genome.</title>
        <authorList>
            <person name="Spring S."/>
            <person name="Bunk B."/>
            <person name="Sproer C."/>
        </authorList>
    </citation>
    <scope>NUCLEOTIDE SEQUENCE [LARGE SCALE GENOMIC DNA]</scope>
    <source>
        <strain evidence="5 6">DSM 11263</strain>
    </source>
</reference>
<protein>
    <submittedName>
        <fullName evidence="5">Diguanylate cyclase</fullName>
    </submittedName>
</protein>
<dbReference type="PROSITE" id="PS50112">
    <property type="entry name" value="PAS"/>
    <property type="match status" value="2"/>
</dbReference>
<dbReference type="InterPro" id="IPR029787">
    <property type="entry name" value="Nucleotide_cyclase"/>
</dbReference>
<dbReference type="InterPro" id="IPR004010">
    <property type="entry name" value="Double_Cache_2"/>
</dbReference>
<keyword evidence="1" id="KW-1133">Transmembrane helix</keyword>
<dbReference type="SUPFAM" id="SSF55785">
    <property type="entry name" value="PYP-like sensor domain (PAS domain)"/>
    <property type="match status" value="3"/>
</dbReference>
<organism evidence="5 6">
    <name type="scientific">Geovibrio thiophilus</name>
    <dbReference type="NCBI Taxonomy" id="139438"/>
    <lineage>
        <taxon>Bacteria</taxon>
        <taxon>Pseudomonadati</taxon>
        <taxon>Deferribacterota</taxon>
        <taxon>Deferribacteres</taxon>
        <taxon>Deferribacterales</taxon>
        <taxon>Geovibrionaceae</taxon>
        <taxon>Geovibrio</taxon>
    </lineage>
</organism>
<dbReference type="PANTHER" id="PTHR44757:SF2">
    <property type="entry name" value="BIOFILM ARCHITECTURE MAINTENANCE PROTEIN MBAA"/>
    <property type="match status" value="1"/>
</dbReference>
<dbReference type="InterPro" id="IPR001610">
    <property type="entry name" value="PAC"/>
</dbReference>
<dbReference type="CDD" id="cd01949">
    <property type="entry name" value="GGDEF"/>
    <property type="match status" value="1"/>
</dbReference>
<evidence type="ECO:0000313" key="6">
    <source>
        <dbReference type="Proteomes" id="UP000287502"/>
    </source>
</evidence>
<dbReference type="Gene3D" id="3.30.70.270">
    <property type="match status" value="1"/>
</dbReference>
<dbReference type="CDD" id="cd00130">
    <property type="entry name" value="PAS"/>
    <property type="match status" value="1"/>
</dbReference>
<dbReference type="Gene3D" id="3.30.450.20">
    <property type="entry name" value="PAS domain"/>
    <property type="match status" value="4"/>
</dbReference>
<dbReference type="Pfam" id="PF08448">
    <property type="entry name" value="PAS_4"/>
    <property type="match status" value="1"/>
</dbReference>
<dbReference type="SMART" id="SM00267">
    <property type="entry name" value="GGDEF"/>
    <property type="match status" value="1"/>
</dbReference>
<dbReference type="Pfam" id="PF08447">
    <property type="entry name" value="PAS_3"/>
    <property type="match status" value="1"/>
</dbReference>
<evidence type="ECO:0000313" key="5">
    <source>
        <dbReference type="EMBL" id="QAR32991.1"/>
    </source>
</evidence>
<dbReference type="InterPro" id="IPR043128">
    <property type="entry name" value="Rev_trsase/Diguanyl_cyclase"/>
</dbReference>
<feature type="domain" description="PAC" evidence="3">
    <location>
        <begin position="513"/>
        <end position="566"/>
    </location>
</feature>
<dbReference type="GO" id="GO:0003824">
    <property type="term" value="F:catalytic activity"/>
    <property type="evidence" value="ECO:0007669"/>
    <property type="project" value="UniProtKB-ARBA"/>
</dbReference>
<dbReference type="RefSeq" id="WP_128466277.1">
    <property type="nucleotide sequence ID" value="NZ_CP035108.1"/>
</dbReference>
<feature type="domain" description="PAC" evidence="3">
    <location>
        <begin position="768"/>
        <end position="820"/>
    </location>
</feature>
<dbReference type="SMART" id="SM00086">
    <property type="entry name" value="PAC"/>
    <property type="match status" value="3"/>
</dbReference>
<dbReference type="KEGG" id="gtl:EP073_06085"/>
<name>A0A3R5XXB1_9BACT</name>
<dbReference type="Pfam" id="PF00990">
    <property type="entry name" value="GGDEF"/>
    <property type="match status" value="1"/>
</dbReference>
<feature type="domain" description="GGDEF" evidence="4">
    <location>
        <begin position="848"/>
        <end position="987"/>
    </location>
</feature>
<sequence length="988" mass="112477">MLKFKNLSEQIFLSAFTAAVVTVVTVGFLWVKEINTRFDEEAATLKTAQINSRKELIRTQVDEVKAFIDFEKGRTEDEIGRFISAGLENILASAGQIAKYEKHNELLSSLISLALNLQTDIFILDKEGMFLAHSSMPELIGSHVFTYKDADELSPYETLFKNALTGFKANTRFRSAPKEERSPLDISASAALEKRSGLIIGVQINRELFLGRMREKIFRSLAHMSLGQDGYFIVADFDGYLHANFGSFYDPPLYFEKFQDSTGKYPYLEIKEFLEKEDGTFYSYLYPRRKGGKPLNKISYFAADRELNAIYGTGLYIDDIEAEYEAEKTVMAARTKKSIIQTVAVLLVTLIVISLIARRISERIKRSFGSFMLFFERGRDENARIAPDELFFTEFRILAEYANRMIDERIGFENRLEEKHLALLKETEEKQETEKRFKTVIAVMREGVLIQDGQGRIISINASLREMFGIGDTGIIGRTLESVGLKFTDETDNVTGSFCPPIAACRTNGKPSVDSIIGLKKPDGNTSWFIVNVMPLFTSNADRVDKTAATFSDISTRKELHDELEKTRASLENAQTISNIGNWEWNLRSGRLWLSRMFYTIHGIREGQEVVLESFLEKVHEHDRNRLKKHLQDLARKNIPFETEYKVSDQSGQDKWVHAKAVTSVLKNGEKVITGTVQDITAMRKAQHELKNAYFKLNEYVEIIDENVIVSETDKKGLITSVSKAFCLVSGFSREELIGKKHNDFKYDRNDPPTADDIRFMVLSGEKWTGEVRNRRKNGELYWVKATVSPKFNPDGTVIGMLSVRQDITDRKKVEELSLTDELTGLHNRRFFNSVLSAELKRVRRDSKFLTFVLLDVDKFKEYNDTYGHTQGDMVLKSVAHCLKGFMLRSSDYSFRLGGEEFGLLFSGLDEEKSAEFLEKIRGALENLMIEHTGNPASKFVTSSFGGICVNLAKYPKIDMDSLYKAADEELYKSKDAGRNRISLRTMG</sequence>
<dbReference type="FunFam" id="3.30.70.270:FF:000001">
    <property type="entry name" value="Diguanylate cyclase domain protein"/>
    <property type="match status" value="1"/>
</dbReference>
<dbReference type="InterPro" id="IPR035965">
    <property type="entry name" value="PAS-like_dom_sf"/>
</dbReference>
<evidence type="ECO:0000256" key="1">
    <source>
        <dbReference type="SAM" id="Phobius"/>
    </source>
</evidence>
<dbReference type="InterPro" id="IPR013656">
    <property type="entry name" value="PAS_4"/>
</dbReference>
<dbReference type="PROSITE" id="PS50113">
    <property type="entry name" value="PAC"/>
    <property type="match status" value="3"/>
</dbReference>
<accession>A0A3R5XXB1</accession>
<dbReference type="SUPFAM" id="SSF55073">
    <property type="entry name" value="Nucleotide cyclase"/>
    <property type="match status" value="1"/>
</dbReference>
<dbReference type="InterPro" id="IPR013655">
    <property type="entry name" value="PAS_fold_3"/>
</dbReference>
<dbReference type="AlphaFoldDB" id="A0A3R5XXB1"/>
<dbReference type="NCBIfam" id="TIGR00254">
    <property type="entry name" value="GGDEF"/>
    <property type="match status" value="1"/>
</dbReference>
<keyword evidence="1" id="KW-0812">Transmembrane</keyword>
<gene>
    <name evidence="5" type="ORF">EP073_06085</name>
</gene>
<evidence type="ECO:0000259" key="2">
    <source>
        <dbReference type="PROSITE" id="PS50112"/>
    </source>
</evidence>
<keyword evidence="1" id="KW-0472">Membrane</keyword>
<dbReference type="Proteomes" id="UP000287502">
    <property type="component" value="Chromosome"/>
</dbReference>
<dbReference type="EMBL" id="CP035108">
    <property type="protein sequence ID" value="QAR32991.1"/>
    <property type="molecule type" value="Genomic_DNA"/>
</dbReference>
<feature type="domain" description="PAS" evidence="2">
    <location>
        <begin position="433"/>
        <end position="480"/>
    </location>
</feature>
<feature type="transmembrane region" description="Helical" evidence="1">
    <location>
        <begin position="12"/>
        <end position="31"/>
    </location>
</feature>
<dbReference type="PROSITE" id="PS50887">
    <property type="entry name" value="GGDEF"/>
    <property type="match status" value="1"/>
</dbReference>
<evidence type="ECO:0000259" key="4">
    <source>
        <dbReference type="PROSITE" id="PS50887"/>
    </source>
</evidence>
<dbReference type="InterPro" id="IPR052155">
    <property type="entry name" value="Biofilm_reg_signaling"/>
</dbReference>
<proteinExistence type="predicted"/>
<feature type="transmembrane region" description="Helical" evidence="1">
    <location>
        <begin position="338"/>
        <end position="357"/>
    </location>
</feature>
<keyword evidence="6" id="KW-1185">Reference proteome</keyword>
<dbReference type="NCBIfam" id="TIGR00229">
    <property type="entry name" value="sensory_box"/>
    <property type="match status" value="3"/>
</dbReference>
<dbReference type="InterPro" id="IPR000160">
    <property type="entry name" value="GGDEF_dom"/>
</dbReference>
<dbReference type="OrthoDB" id="92309at2"/>
<feature type="domain" description="PAC" evidence="3">
    <location>
        <begin position="641"/>
        <end position="692"/>
    </location>
</feature>
<dbReference type="Pfam" id="PF08269">
    <property type="entry name" value="dCache_2"/>
    <property type="match status" value="1"/>
</dbReference>
<dbReference type="Pfam" id="PF13426">
    <property type="entry name" value="PAS_9"/>
    <property type="match status" value="1"/>
</dbReference>
<feature type="domain" description="PAS" evidence="2">
    <location>
        <begin position="714"/>
        <end position="740"/>
    </location>
</feature>
<dbReference type="InterPro" id="IPR000014">
    <property type="entry name" value="PAS"/>
</dbReference>